<protein>
    <submittedName>
        <fullName evidence="2">Uncharacterized protein DUF4365</fullName>
    </submittedName>
</protein>
<dbReference type="RefSeq" id="WP_133606831.1">
    <property type="nucleotide sequence ID" value="NZ_SNZC01000001.1"/>
</dbReference>
<keyword evidence="3" id="KW-1185">Reference proteome</keyword>
<dbReference type="EMBL" id="VLKM01000001">
    <property type="protein sequence ID" value="TWH98185.1"/>
    <property type="molecule type" value="Genomic_DNA"/>
</dbReference>
<evidence type="ECO:0000259" key="1">
    <source>
        <dbReference type="Pfam" id="PF14280"/>
    </source>
</evidence>
<organism evidence="2 3">
    <name type="scientific">Flavobacterium cheniae</name>
    <dbReference type="NCBI Taxonomy" id="295428"/>
    <lineage>
        <taxon>Bacteria</taxon>
        <taxon>Pseudomonadati</taxon>
        <taxon>Bacteroidota</taxon>
        <taxon>Flavobacteriia</taxon>
        <taxon>Flavobacteriales</taxon>
        <taxon>Flavobacteriaceae</taxon>
        <taxon>Flavobacterium</taxon>
    </lineage>
</organism>
<dbReference type="OrthoDB" id="5141067at2"/>
<dbReference type="Proteomes" id="UP000315312">
    <property type="component" value="Unassembled WGS sequence"/>
</dbReference>
<comment type="caution">
    <text evidence="2">The sequence shown here is derived from an EMBL/GenBank/DDBJ whole genome shotgun (WGS) entry which is preliminary data.</text>
</comment>
<reference evidence="2 3" key="1">
    <citation type="journal article" date="2015" name="Stand. Genomic Sci.">
        <title>Genomic Encyclopedia of Bacterial and Archaeal Type Strains, Phase III: the genomes of soil and plant-associated and newly described type strains.</title>
        <authorList>
            <person name="Whitman W.B."/>
            <person name="Woyke T."/>
            <person name="Klenk H.P."/>
            <person name="Zhou Y."/>
            <person name="Lilburn T.G."/>
            <person name="Beck B.J."/>
            <person name="De Vos P."/>
            <person name="Vandamme P."/>
            <person name="Eisen J.A."/>
            <person name="Garrity G."/>
            <person name="Hugenholtz P."/>
            <person name="Kyrpides N.C."/>
        </authorList>
    </citation>
    <scope>NUCLEOTIDE SEQUENCE [LARGE SCALE GENOMIC DNA]</scope>
    <source>
        <strain evidence="2 3">CGMCC 1.6844</strain>
    </source>
</reference>
<dbReference type="Pfam" id="PF14280">
    <property type="entry name" value="DUF4365"/>
    <property type="match status" value="1"/>
</dbReference>
<accession>A0A562KSE8</accession>
<evidence type="ECO:0000313" key="2">
    <source>
        <dbReference type="EMBL" id="TWH98185.1"/>
    </source>
</evidence>
<dbReference type="InterPro" id="IPR025375">
    <property type="entry name" value="DUF4365"/>
</dbReference>
<name>A0A562KSE8_9FLAO</name>
<feature type="domain" description="DUF4365" evidence="1">
    <location>
        <begin position="22"/>
        <end position="155"/>
    </location>
</feature>
<sequence length="284" mass="33871">MRTYQHITDSKAIKLMVNSIPDHWVIRELTERDYGIDLMIELFEKAGIDEDGYNFFESTGHVCYLQVKGTNKDLKVNEDDTLSFSIDKKTLFYVEKFSTPFLLARVYVKDGIQNIYFLWLQRYISDVLDIEEKDWRTKSSKTITLYIPAENIFKENFKKIEKIASRIKYLEELLEFQERYNEIERALILIIQYQDEFEHYLDIFTSLRRLLNLTTLLSQNNCCIDKDCVLELIEYLKKVRNGNESPTQMEDFPYNFNFNQLLQSSINTRFIEEFIAENDGDTVY</sequence>
<gene>
    <name evidence="2" type="ORF">IP97_00131</name>
</gene>
<dbReference type="AlphaFoldDB" id="A0A562KSE8"/>
<evidence type="ECO:0000313" key="3">
    <source>
        <dbReference type="Proteomes" id="UP000315312"/>
    </source>
</evidence>
<proteinExistence type="predicted"/>